<sequence length="71" mass="8255">METYTGRLLDYFFTVKIHFENPGFLSENIFITGGEKPGFFMSIYFFVENVLIPKVWPGTEFKACNHPNVLN</sequence>
<dbReference type="Proteomes" id="UP000663722">
    <property type="component" value="Chromosome"/>
</dbReference>
<reference evidence="1" key="1">
    <citation type="journal article" date="2021" name="Microb. Physiol.">
        <title>Proteogenomic Insights into the Physiology of Marine, Sulfate-Reducing, Filamentous Desulfonema limicola and Desulfonema magnum.</title>
        <authorList>
            <person name="Schnaars V."/>
            <person name="Wohlbrand L."/>
            <person name="Scheve S."/>
            <person name="Hinrichs C."/>
            <person name="Reinhardt R."/>
            <person name="Rabus R."/>
        </authorList>
    </citation>
    <scope>NUCLEOTIDE SEQUENCE</scope>
    <source>
        <strain evidence="1">4be13</strain>
    </source>
</reference>
<dbReference type="AlphaFoldDB" id="A0A975BT81"/>
<name>A0A975BT81_9BACT</name>
<keyword evidence="2" id="KW-1185">Reference proteome</keyword>
<accession>A0A975BT81</accession>
<evidence type="ECO:0000313" key="1">
    <source>
        <dbReference type="EMBL" id="QTA90685.1"/>
    </source>
</evidence>
<dbReference type="EMBL" id="CP061800">
    <property type="protein sequence ID" value="QTA90685.1"/>
    <property type="molecule type" value="Genomic_DNA"/>
</dbReference>
<gene>
    <name evidence="1" type="ORF">dnm_067460</name>
</gene>
<dbReference type="KEGG" id="dmm:dnm_067460"/>
<evidence type="ECO:0000313" key="2">
    <source>
        <dbReference type="Proteomes" id="UP000663722"/>
    </source>
</evidence>
<organism evidence="1 2">
    <name type="scientific">Desulfonema magnum</name>
    <dbReference type="NCBI Taxonomy" id="45655"/>
    <lineage>
        <taxon>Bacteria</taxon>
        <taxon>Pseudomonadati</taxon>
        <taxon>Thermodesulfobacteriota</taxon>
        <taxon>Desulfobacteria</taxon>
        <taxon>Desulfobacterales</taxon>
        <taxon>Desulfococcaceae</taxon>
        <taxon>Desulfonema</taxon>
    </lineage>
</organism>
<protein>
    <submittedName>
        <fullName evidence="1">Uncharacterized protein</fullName>
    </submittedName>
</protein>
<proteinExistence type="predicted"/>